<evidence type="ECO:0000256" key="4">
    <source>
        <dbReference type="ARBA" id="ARBA00022763"/>
    </source>
</evidence>
<dbReference type="GO" id="GO:0032259">
    <property type="term" value="P:methylation"/>
    <property type="evidence" value="ECO:0007669"/>
    <property type="project" value="UniProtKB-KW"/>
</dbReference>
<dbReference type="OrthoDB" id="372118at2157"/>
<keyword evidence="5" id="KW-0234">DNA repair</keyword>
<evidence type="ECO:0000256" key="2">
    <source>
        <dbReference type="ARBA" id="ARBA00022603"/>
    </source>
</evidence>
<dbReference type="KEGG" id="mbn:Mboo_1116"/>
<feature type="domain" description="Methylated-DNA-[protein]-cysteine S-methyltransferase DNA binding" evidence="7">
    <location>
        <begin position="69"/>
        <end position="141"/>
    </location>
</feature>
<comment type="catalytic activity">
    <reaction evidence="1">
        <text>a 4-O-methyl-thymidine in DNA + L-cysteinyl-[protein] = a thymidine in DNA + S-methyl-L-cysteinyl-[protein]</text>
        <dbReference type="Rhea" id="RHEA:53428"/>
        <dbReference type="Rhea" id="RHEA-COMP:10131"/>
        <dbReference type="Rhea" id="RHEA-COMP:10132"/>
        <dbReference type="Rhea" id="RHEA-COMP:13555"/>
        <dbReference type="Rhea" id="RHEA-COMP:13556"/>
        <dbReference type="ChEBI" id="CHEBI:29950"/>
        <dbReference type="ChEBI" id="CHEBI:82612"/>
        <dbReference type="ChEBI" id="CHEBI:137386"/>
        <dbReference type="ChEBI" id="CHEBI:137387"/>
        <dbReference type="EC" id="2.1.1.63"/>
    </reaction>
</comment>
<dbReference type="GO" id="GO:0006281">
    <property type="term" value="P:DNA repair"/>
    <property type="evidence" value="ECO:0007669"/>
    <property type="project" value="UniProtKB-KW"/>
</dbReference>
<evidence type="ECO:0000313" key="9">
    <source>
        <dbReference type="Proteomes" id="UP000002408"/>
    </source>
</evidence>
<dbReference type="InterPro" id="IPR036388">
    <property type="entry name" value="WH-like_DNA-bd_sf"/>
</dbReference>
<dbReference type="GO" id="GO:0003908">
    <property type="term" value="F:methylated-DNA-[protein]-cysteine S-methyltransferase activity"/>
    <property type="evidence" value="ECO:0007669"/>
    <property type="project" value="UniProtKB-EC"/>
</dbReference>
<dbReference type="InterPro" id="IPR001497">
    <property type="entry name" value="MethylDNA_cys_MeTrfase_AS"/>
</dbReference>
<dbReference type="STRING" id="456442.Mboo_1116"/>
<dbReference type="eggNOG" id="arCOG02724">
    <property type="taxonomic scope" value="Archaea"/>
</dbReference>
<dbReference type="HOGENOM" id="CLU_000445_52_2_2"/>
<organism evidence="8 9">
    <name type="scientific">Methanoregula boonei (strain DSM 21154 / JCM 14090 / 6A8)</name>
    <dbReference type="NCBI Taxonomy" id="456442"/>
    <lineage>
        <taxon>Archaea</taxon>
        <taxon>Methanobacteriati</taxon>
        <taxon>Methanobacteriota</taxon>
        <taxon>Stenosarchaea group</taxon>
        <taxon>Methanomicrobia</taxon>
        <taxon>Methanomicrobiales</taxon>
        <taxon>Methanoregulaceae</taxon>
        <taxon>Methanoregula</taxon>
    </lineage>
</organism>
<dbReference type="InterPro" id="IPR036217">
    <property type="entry name" value="MethylDNA_cys_MeTrfase_DNAb"/>
</dbReference>
<keyword evidence="9" id="KW-1185">Reference proteome</keyword>
<evidence type="ECO:0000256" key="1">
    <source>
        <dbReference type="ARBA" id="ARBA00001286"/>
    </source>
</evidence>
<comment type="catalytic activity">
    <reaction evidence="6">
        <text>a 6-O-methyl-2'-deoxyguanosine in DNA + L-cysteinyl-[protein] = S-methyl-L-cysteinyl-[protein] + a 2'-deoxyguanosine in DNA</text>
        <dbReference type="Rhea" id="RHEA:24000"/>
        <dbReference type="Rhea" id="RHEA-COMP:10131"/>
        <dbReference type="Rhea" id="RHEA-COMP:10132"/>
        <dbReference type="Rhea" id="RHEA-COMP:11367"/>
        <dbReference type="Rhea" id="RHEA-COMP:11368"/>
        <dbReference type="ChEBI" id="CHEBI:29950"/>
        <dbReference type="ChEBI" id="CHEBI:82612"/>
        <dbReference type="ChEBI" id="CHEBI:85445"/>
        <dbReference type="ChEBI" id="CHEBI:85448"/>
        <dbReference type="EC" id="2.1.1.63"/>
    </reaction>
</comment>
<reference evidence="9" key="1">
    <citation type="journal article" date="2015" name="Microbiology">
        <title>Genome of Methanoregula boonei 6A8 reveals adaptations to oligotrophic peatland environments.</title>
        <authorList>
            <person name="Braeuer S."/>
            <person name="Cadillo-Quiroz H."/>
            <person name="Kyrpides N."/>
            <person name="Woyke T."/>
            <person name="Goodwin L."/>
            <person name="Detter C."/>
            <person name="Podell S."/>
            <person name="Yavitt J.B."/>
            <person name="Zinder S.H."/>
        </authorList>
    </citation>
    <scope>NUCLEOTIDE SEQUENCE [LARGE SCALE GENOMIC DNA]</scope>
    <source>
        <strain evidence="9">DSM 21154 / JCM 14090 / 6A8</strain>
    </source>
</reference>
<dbReference type="Pfam" id="PF01035">
    <property type="entry name" value="DNA_binding_1"/>
    <property type="match status" value="1"/>
</dbReference>
<dbReference type="PANTHER" id="PTHR10815">
    <property type="entry name" value="METHYLATED-DNA--PROTEIN-CYSTEINE METHYLTRANSFERASE"/>
    <property type="match status" value="1"/>
</dbReference>
<evidence type="ECO:0000256" key="5">
    <source>
        <dbReference type="ARBA" id="ARBA00023204"/>
    </source>
</evidence>
<dbReference type="RefSeq" id="WP_012106661.1">
    <property type="nucleotide sequence ID" value="NC_009712.1"/>
</dbReference>
<accession>A7I7C3</accession>
<dbReference type="AlphaFoldDB" id="A7I7C3"/>
<keyword evidence="4" id="KW-0227">DNA damage</keyword>
<dbReference type="Gene3D" id="1.10.10.10">
    <property type="entry name" value="Winged helix-like DNA-binding domain superfamily/Winged helix DNA-binding domain"/>
    <property type="match status" value="1"/>
</dbReference>
<dbReference type="SUPFAM" id="SSF46767">
    <property type="entry name" value="Methylated DNA-protein cysteine methyltransferase, C-terminal domain"/>
    <property type="match status" value="1"/>
</dbReference>
<dbReference type="PROSITE" id="PS00374">
    <property type="entry name" value="MGMT"/>
    <property type="match status" value="1"/>
</dbReference>
<dbReference type="NCBIfam" id="TIGR00589">
    <property type="entry name" value="ogt"/>
    <property type="match status" value="1"/>
</dbReference>
<dbReference type="Proteomes" id="UP000002408">
    <property type="component" value="Chromosome"/>
</dbReference>
<evidence type="ECO:0000256" key="6">
    <source>
        <dbReference type="ARBA" id="ARBA00049348"/>
    </source>
</evidence>
<sequence>MEVTGGSCRLGLWHVHVWWSGDTIHRVRFAPTGIPGPVPAPIQKYCAGRLMDLSGLRTVACEGDTVSSLIYRAVREIPYGSTATYGDIARIVGTSPRAVGRAMAHNPTPLVVPCHRVVAANGIGGFTPAPEIKEHLLLLEKKAKKRQAHQSG</sequence>
<protein>
    <submittedName>
        <fullName evidence="8">Methylated-DNA--protein-cysteine methyltransferase</fullName>
    </submittedName>
</protein>
<keyword evidence="3 8" id="KW-0808">Transferase</keyword>
<dbReference type="EMBL" id="CP000780">
    <property type="protein sequence ID" value="ABS55634.1"/>
    <property type="molecule type" value="Genomic_DNA"/>
</dbReference>
<dbReference type="InterPro" id="IPR014048">
    <property type="entry name" value="MethylDNA_cys_MeTrfase_DNA-bd"/>
</dbReference>
<proteinExistence type="predicted"/>
<keyword evidence="2 8" id="KW-0489">Methyltransferase</keyword>
<evidence type="ECO:0000313" key="8">
    <source>
        <dbReference type="EMBL" id="ABS55634.1"/>
    </source>
</evidence>
<gene>
    <name evidence="8" type="ordered locus">Mboo_1116</name>
</gene>
<evidence type="ECO:0000256" key="3">
    <source>
        <dbReference type="ARBA" id="ARBA00022679"/>
    </source>
</evidence>
<evidence type="ECO:0000259" key="7">
    <source>
        <dbReference type="Pfam" id="PF01035"/>
    </source>
</evidence>
<name>A7I7C3_METB6</name>
<dbReference type="GeneID" id="5411360"/>
<dbReference type="CDD" id="cd06445">
    <property type="entry name" value="ATase"/>
    <property type="match status" value="1"/>
</dbReference>
<dbReference type="PANTHER" id="PTHR10815:SF13">
    <property type="entry name" value="METHYLATED-DNA--PROTEIN-CYSTEINE METHYLTRANSFERASE"/>
    <property type="match status" value="1"/>
</dbReference>